<name>A0A382K9T8_9ZZZZ</name>
<evidence type="ECO:0000313" key="1">
    <source>
        <dbReference type="EMBL" id="SVC19807.1"/>
    </source>
</evidence>
<sequence length="195" mass="22525">MAEDSLLFAGKISSMIINKTPYAEISEELENAIESNQSLEWEVVGDHIVAIIQSGEHQFFTHYNLLDFAMQAYEAGGESSILKRFQCQFELAKIYSDQAGLKRKFELYEDLVEGAASRMEENSTEDPFYYWLTRPLNRLAQLTQEWEGEEAAEPLWHRLVNVTTEAKEEEGLNIIDHNAPWFTRAHPELFPHHTD</sequence>
<accession>A0A382K9T8</accession>
<gene>
    <name evidence="1" type="ORF">METZ01_LOCUS272661</name>
</gene>
<organism evidence="1">
    <name type="scientific">marine metagenome</name>
    <dbReference type="NCBI Taxonomy" id="408172"/>
    <lineage>
        <taxon>unclassified sequences</taxon>
        <taxon>metagenomes</taxon>
        <taxon>ecological metagenomes</taxon>
    </lineage>
</organism>
<dbReference type="AlphaFoldDB" id="A0A382K9T8"/>
<reference evidence="1" key="1">
    <citation type="submission" date="2018-05" db="EMBL/GenBank/DDBJ databases">
        <authorList>
            <person name="Lanie J.A."/>
            <person name="Ng W.-L."/>
            <person name="Kazmierczak K.M."/>
            <person name="Andrzejewski T.M."/>
            <person name="Davidsen T.M."/>
            <person name="Wayne K.J."/>
            <person name="Tettelin H."/>
            <person name="Glass J.I."/>
            <person name="Rusch D."/>
            <person name="Podicherti R."/>
            <person name="Tsui H.-C.T."/>
            <person name="Winkler M.E."/>
        </authorList>
    </citation>
    <scope>NUCLEOTIDE SEQUENCE</scope>
</reference>
<proteinExistence type="predicted"/>
<protein>
    <submittedName>
        <fullName evidence="1">Uncharacterized protein</fullName>
    </submittedName>
</protein>
<dbReference type="EMBL" id="UINC01078592">
    <property type="protein sequence ID" value="SVC19807.1"/>
    <property type="molecule type" value="Genomic_DNA"/>
</dbReference>